<dbReference type="Proteomes" id="UP000762676">
    <property type="component" value="Unassembled WGS sequence"/>
</dbReference>
<feature type="compositionally biased region" description="Polar residues" evidence="1">
    <location>
        <begin position="821"/>
        <end position="853"/>
    </location>
</feature>
<sequence length="1951" mass="212603">MGSSLVKPSQRESRRRGVNATSANRGDAKNNRTSDGHKDEGYKVDALAGPVSNYCKPVTVISQNDTIKNVLLPSKVSSSFTKRKPYSSNRIPGVQCVPSSLDSEYVSPVLKKDFSTANTLEVNSKTSPLVLNNLSPATGTDDSPVSKLAFSGSPRKPLSRSRKFFPASCIGKRNETSEITVTSSEPPEERGEVKFKRTDKKVNIVEPEYDDQDVSRDARTPSPEFNDFENVIVTEPTTTLPCASISSPIDKYTFSKNSEIDEEDSFEAASVSKSENPAPVHQGELRCELNKEAKMSNTNLITDPVSNAVHSNGDVHPLDAGSKAKVEKKFILHCDNTHRDKLFAQGDLVTKTFDSYKKLNQGPICENSSTEKVRAIDCEEYSKTKTNLVVNLAAEEQRLPMYIRKQENDPSKDCGSCLGSKSPNDDCLAELEQKKGHADETNEYLCASVKLDTKALPELSGLQGCATGATKCFCDVNQFDYDNTDDLYKSIAPRFPRNISDSDEVNDIKTKNIETEGTIDYSRRTEKTDIFTGSQLSKDKHLDNSSILFISGPNKSETNIPTQPRMSRLNCWRPDSGNCSPGILDKVKRQKCEQRPASWSNINSKHQPKGISQPTVRPCSAATGDSVWEFANTFNTALALASTSSSALDVSPSPSNSSLPRRQRSHASTDNEKSGHSDVNNESLKAQSTHDLVKPFSGHNLTEEKVHTSRPTSARSSHTLAVDITEKLSQHSLPRLSARGSGHNMSRSLSNHSSGCNLMHCPRPPSCELPRHSPRPSSGRSEKGGTRRVTSRHSYVQLSESGNINLKQFSNHSLSLEPIQKPTSQQNSNQMLYSSNREGDASSSKNPLTTSQVKLPPIRTTTNFGQSAESMPPLSQPLKLPPVISVGSAGPLCQSGERSLPTRDLAAGERSLPTEDLEAVGAWRKPCNFRGPSLPPVTGREAPSSEGTYDAAEHSISNLSTCVDVKAQEADYVSLAPVNKTTPNENPNTTVGLPLLSGACSLSAQENNFIHEKSEHADSKPSPNNSSISNGKISSSCSLTNRSTSDELARIMAKYSTPAETKPVDISNDICLVSPINECNKQVNTSSDNKQTQLENDEAGALKNPDKYFENAGDFSGFYTEDGADHSKEQKYDSTELLRGINEKCSYIPSNLPEDIVKSIDIEQTNEEKQDNEATKDVSKGETPAENKLMSSTFTDSKDPLASSPGSEKRGYCTFGTAKTYSTSKNESFENFSGVSETTADCKSNSTEPFDYRSILEKYSIGSCNVQSDVETSRYKSETADEDNPISATNKPGGSQLSTSEYLSNILSNNSIECTNTSKQTSDIPDEIGRHAGEPNDSFQESKPSSMFDVENIIAKYTAAKSEDTSNLSSSPLTGNKLETNNVKSENENIVSASGDGESSNTYNACEGDLDCNTPSVAKMDGFSMEGKPCSVEENHFENSGKALNVEENNGANELTKQDNHGRILDCSTNDQCNFSKDIHDSNCPDELKAGAPKEKEGMSMYGRLGDDTVEKLDSELCPLNGSTDYMADLSHKLSSFGERVADISSLTEHYQSTCGKVNVDEVMNYKVPTITNVMPVEATDDKMNEGKRDGTEELQEPPADNVCASTKIEPGGLDSSEEKIETPLETTDVGSSLTSKLGTANLDIENHQLDEKTESELGEGIQNNNNEEISSNPDYGSAPLEKPEPLKEEESKLFSDEAPASEAVYNALQNEHKLSMGDQKTSTDSDLFSQVIGPNPEDPEGDKVLNGDDNVRTDDYESNKLKTDEMGTNDQQASDDLKFADDFLHSDINNGAKLEETNTTSIQGKLYPFDSQSCTAEDILETNVPELLPSERIDTIKKQIYEEGLKPCQRDGGVAFFIPVSNTGLQPPVTNPDIEGRLAKPKKPSMSYEERMMMADINRQEQLSKKKEFAVKDLINVKSATASNSSTSGENISGGGQHDRSDRSDSGSLH</sequence>
<feature type="compositionally biased region" description="Basic and acidic residues" evidence="1">
    <location>
        <begin position="1742"/>
        <end position="1766"/>
    </location>
</feature>
<feature type="compositionally biased region" description="Low complexity" evidence="1">
    <location>
        <begin position="1020"/>
        <end position="1040"/>
    </location>
</feature>
<feature type="compositionally biased region" description="Polar residues" evidence="1">
    <location>
        <begin position="709"/>
        <end position="719"/>
    </location>
</feature>
<feature type="compositionally biased region" description="Basic and acidic residues" evidence="1">
    <location>
        <begin position="1582"/>
        <end position="1592"/>
    </location>
</feature>
<proteinExistence type="predicted"/>
<feature type="compositionally biased region" description="Polar residues" evidence="1">
    <location>
        <begin position="677"/>
        <end position="690"/>
    </location>
</feature>
<feature type="compositionally biased region" description="Polar residues" evidence="1">
    <location>
        <begin position="1625"/>
        <end position="1639"/>
    </location>
</feature>
<feature type="compositionally biased region" description="Basic and acidic residues" evidence="1">
    <location>
        <begin position="1938"/>
        <end position="1951"/>
    </location>
</feature>
<feature type="compositionally biased region" description="Basic and acidic residues" evidence="1">
    <location>
        <begin position="1645"/>
        <end position="1656"/>
    </location>
</feature>
<organism evidence="2 3">
    <name type="scientific">Elysia marginata</name>
    <dbReference type="NCBI Taxonomy" id="1093978"/>
    <lineage>
        <taxon>Eukaryota</taxon>
        <taxon>Metazoa</taxon>
        <taxon>Spiralia</taxon>
        <taxon>Lophotrochozoa</taxon>
        <taxon>Mollusca</taxon>
        <taxon>Gastropoda</taxon>
        <taxon>Heterobranchia</taxon>
        <taxon>Euthyneura</taxon>
        <taxon>Panpulmonata</taxon>
        <taxon>Sacoglossa</taxon>
        <taxon>Placobranchoidea</taxon>
        <taxon>Plakobranchidae</taxon>
        <taxon>Elysia</taxon>
    </lineage>
</organism>
<keyword evidence="3" id="KW-1185">Reference proteome</keyword>
<feature type="compositionally biased region" description="Basic and acidic residues" evidence="1">
    <location>
        <begin position="1682"/>
        <end position="1696"/>
    </location>
</feature>
<feature type="compositionally biased region" description="Polar residues" evidence="1">
    <location>
        <begin position="1719"/>
        <end position="1729"/>
    </location>
</feature>
<feature type="region of interest" description="Disordered" evidence="1">
    <location>
        <begin position="590"/>
        <end position="618"/>
    </location>
</feature>
<feature type="region of interest" description="Disordered" evidence="1">
    <location>
        <begin position="1"/>
        <end position="42"/>
    </location>
</feature>
<feature type="region of interest" description="Disordered" evidence="1">
    <location>
        <begin position="1226"/>
        <end position="1247"/>
    </location>
</feature>
<reference evidence="2 3" key="1">
    <citation type="journal article" date="2021" name="Elife">
        <title>Chloroplast acquisition without the gene transfer in kleptoplastic sea slugs, Plakobranchus ocellatus.</title>
        <authorList>
            <person name="Maeda T."/>
            <person name="Takahashi S."/>
            <person name="Yoshida T."/>
            <person name="Shimamura S."/>
            <person name="Takaki Y."/>
            <person name="Nagai Y."/>
            <person name="Toyoda A."/>
            <person name="Suzuki Y."/>
            <person name="Arimoto A."/>
            <person name="Ishii H."/>
            <person name="Satoh N."/>
            <person name="Nishiyama T."/>
            <person name="Hasebe M."/>
            <person name="Maruyama T."/>
            <person name="Minagawa J."/>
            <person name="Obokata J."/>
            <person name="Shigenobu S."/>
        </authorList>
    </citation>
    <scope>NUCLEOTIDE SEQUENCE [LARGE SCALE GENOMIC DNA]</scope>
</reference>
<feature type="region of interest" description="Disordered" evidence="1">
    <location>
        <begin position="819"/>
        <end position="853"/>
    </location>
</feature>
<feature type="compositionally biased region" description="Polar residues" evidence="1">
    <location>
        <begin position="1919"/>
        <end position="1932"/>
    </location>
</feature>
<evidence type="ECO:0000313" key="2">
    <source>
        <dbReference type="EMBL" id="GFR61350.1"/>
    </source>
</evidence>
<feature type="compositionally biased region" description="Basic and acidic residues" evidence="1">
    <location>
        <begin position="1165"/>
        <end position="1185"/>
    </location>
</feature>
<feature type="region of interest" description="Disordered" evidence="1">
    <location>
        <begin position="1270"/>
        <end position="1299"/>
    </location>
</feature>
<feature type="compositionally biased region" description="Polar residues" evidence="1">
    <location>
        <begin position="743"/>
        <end position="756"/>
    </location>
</feature>
<feature type="compositionally biased region" description="Low complexity" evidence="1">
    <location>
        <begin position="1659"/>
        <end position="1673"/>
    </location>
</feature>
<feature type="compositionally biased region" description="Basic and acidic residues" evidence="1">
    <location>
        <begin position="667"/>
        <end position="676"/>
    </location>
</feature>
<comment type="caution">
    <text evidence="2">The sequence shown here is derived from an EMBL/GenBank/DDBJ whole genome shotgun (WGS) entry which is preliminary data.</text>
</comment>
<feature type="compositionally biased region" description="Low complexity" evidence="1">
    <location>
        <begin position="644"/>
        <end position="660"/>
    </location>
</feature>
<evidence type="ECO:0000256" key="1">
    <source>
        <dbReference type="SAM" id="MobiDB-lite"/>
    </source>
</evidence>
<dbReference type="EMBL" id="BMAT01007275">
    <property type="protein sequence ID" value="GFR61350.1"/>
    <property type="molecule type" value="Genomic_DNA"/>
</dbReference>
<feature type="region of interest" description="Disordered" evidence="1">
    <location>
        <begin position="1013"/>
        <end position="1040"/>
    </location>
</feature>
<feature type="region of interest" description="Disordered" evidence="1">
    <location>
        <begin position="644"/>
        <end position="799"/>
    </location>
</feature>
<feature type="compositionally biased region" description="Polar residues" evidence="1">
    <location>
        <begin position="1286"/>
        <end position="1299"/>
    </location>
</feature>
<gene>
    <name evidence="2" type="ORF">ElyMa_003555100</name>
</gene>
<protein>
    <submittedName>
        <fullName evidence="2">Uncharacterized protein</fullName>
    </submittedName>
</protein>
<feature type="region of interest" description="Disordered" evidence="1">
    <location>
        <begin position="1582"/>
        <end position="1773"/>
    </location>
</feature>
<feature type="compositionally biased region" description="Basic and acidic residues" evidence="1">
    <location>
        <begin position="26"/>
        <end position="42"/>
    </location>
</feature>
<feature type="region of interest" description="Disordered" evidence="1">
    <location>
        <begin position="1165"/>
        <end position="1212"/>
    </location>
</feature>
<feature type="region of interest" description="Disordered" evidence="1">
    <location>
        <begin position="931"/>
        <end position="951"/>
    </location>
</feature>
<evidence type="ECO:0000313" key="3">
    <source>
        <dbReference type="Proteomes" id="UP000762676"/>
    </source>
</evidence>
<feature type="region of interest" description="Disordered" evidence="1">
    <location>
        <begin position="135"/>
        <end position="161"/>
    </location>
</feature>
<name>A0AAV4EL81_9GAST</name>
<feature type="region of interest" description="Disordered" evidence="1">
    <location>
        <begin position="1918"/>
        <end position="1951"/>
    </location>
</feature>
<feature type="compositionally biased region" description="Polar residues" evidence="1">
    <location>
        <begin position="597"/>
        <end position="615"/>
    </location>
</feature>
<accession>A0AAV4EL81</accession>
<feature type="region of interest" description="Disordered" evidence="1">
    <location>
        <begin position="1862"/>
        <end position="1887"/>
    </location>
</feature>